<dbReference type="STRING" id="658187.LDG_8725"/>
<dbReference type="eggNOG" id="COG1281">
    <property type="taxonomic scope" value="Bacteria"/>
</dbReference>
<reference evidence="6 7" key="1">
    <citation type="journal article" date="2011" name="BMC Genomics">
        <title>Insight into cross-talk between intra-amoebal pathogens.</title>
        <authorList>
            <person name="Gimenez G."/>
            <person name="Bertelli C."/>
            <person name="Moliner C."/>
            <person name="Robert C."/>
            <person name="Raoult D."/>
            <person name="Fournier P.E."/>
            <person name="Greub G."/>
        </authorList>
    </citation>
    <scope>NUCLEOTIDE SEQUENCE [LARGE SCALE GENOMIC DNA]</scope>
    <source>
        <strain evidence="6 7">LLAP12</strain>
    </source>
</reference>
<keyword evidence="3" id="KW-1015">Disulfide bond</keyword>
<evidence type="ECO:0000313" key="7">
    <source>
        <dbReference type="Proteomes" id="UP000002770"/>
    </source>
</evidence>
<protein>
    <submittedName>
        <fullName evidence="6">Uncharacterized protein</fullName>
    </submittedName>
</protein>
<dbReference type="Gene3D" id="1.10.287.480">
    <property type="entry name" value="helix hairpin bin"/>
    <property type="match status" value="1"/>
</dbReference>
<dbReference type="Proteomes" id="UP000002770">
    <property type="component" value="Unassembled WGS sequence"/>
</dbReference>
<dbReference type="InterPro" id="IPR000397">
    <property type="entry name" value="Heat_shock_Hsp33"/>
</dbReference>
<dbReference type="GO" id="GO:0051082">
    <property type="term" value="F:unfolded protein binding"/>
    <property type="evidence" value="ECO:0007669"/>
    <property type="project" value="InterPro"/>
</dbReference>
<keyword evidence="4" id="KW-0143">Chaperone</keyword>
<proteinExistence type="predicted"/>
<dbReference type="AlphaFoldDB" id="G9ETT9"/>
<accession>G9ETT9</accession>
<dbReference type="PIRSF" id="PIRSF005261">
    <property type="entry name" value="Heat_shock_Hsp33"/>
    <property type="match status" value="1"/>
</dbReference>
<evidence type="ECO:0000256" key="5">
    <source>
        <dbReference type="ARBA" id="ARBA00023284"/>
    </source>
</evidence>
<dbReference type="NCBIfam" id="NF001033">
    <property type="entry name" value="PRK00114.1"/>
    <property type="match status" value="1"/>
</dbReference>
<keyword evidence="2" id="KW-0862">Zinc</keyword>
<dbReference type="Gene3D" id="3.90.1280.10">
    <property type="entry name" value="HSP33 redox switch-like"/>
    <property type="match status" value="1"/>
</dbReference>
<dbReference type="EMBL" id="JH413848">
    <property type="protein sequence ID" value="EHL29290.1"/>
    <property type="molecule type" value="Genomic_DNA"/>
</dbReference>
<dbReference type="Gene3D" id="3.55.30.10">
    <property type="entry name" value="Hsp33 domain"/>
    <property type="match status" value="1"/>
</dbReference>
<dbReference type="RefSeq" id="WP_006872593.1">
    <property type="nucleotide sequence ID" value="NZ_JH413848.1"/>
</dbReference>
<keyword evidence="1" id="KW-0963">Cytoplasm</keyword>
<name>G9ETT9_9GAMM</name>
<dbReference type="SUPFAM" id="SSF118352">
    <property type="entry name" value="HSP33 redox switch-like"/>
    <property type="match status" value="1"/>
</dbReference>
<dbReference type="SUPFAM" id="SSF64397">
    <property type="entry name" value="Hsp33 domain"/>
    <property type="match status" value="1"/>
</dbReference>
<dbReference type="OrthoDB" id="9793753at2"/>
<sequence>MKEVDILQRFIFEHANIRGEIVHIEKTYQTIMAQRNYPPMVKNLLGEALVSCLLLASSIKFEGSLNLQFQGDHRLPLLLVQCDHELNVRGFAQFADNLETIDYATAFLTGQMVMTINQYNQTSSYQSTVPIQATSMSENLMNYFAQSEQISTRVWLAVNDTAAAGMLLQLMPGQDSTHREQFWEYAVQLGQTVSEDELLTLDNQTLLYRLYNETEVRIFDGRKTQFKCRCSQEKMKQVITVLGEAEAQGLIEEQGQIDIRCDFCSKEYLFDPIDVTLLFRK</sequence>
<dbReference type="GO" id="GO:0042026">
    <property type="term" value="P:protein refolding"/>
    <property type="evidence" value="ECO:0007669"/>
    <property type="project" value="TreeGrafter"/>
</dbReference>
<dbReference type="InterPro" id="IPR016153">
    <property type="entry name" value="Heat_shock_Hsp33_N"/>
</dbReference>
<dbReference type="GO" id="GO:0044183">
    <property type="term" value="F:protein folding chaperone"/>
    <property type="evidence" value="ECO:0007669"/>
    <property type="project" value="TreeGrafter"/>
</dbReference>
<evidence type="ECO:0000256" key="2">
    <source>
        <dbReference type="ARBA" id="ARBA00022833"/>
    </source>
</evidence>
<dbReference type="FunCoup" id="G9ETT9">
    <property type="interactions" value="259"/>
</dbReference>
<organism evidence="6 7">
    <name type="scientific">Legionella drancourtii LLAP12</name>
    <dbReference type="NCBI Taxonomy" id="658187"/>
    <lineage>
        <taxon>Bacteria</taxon>
        <taxon>Pseudomonadati</taxon>
        <taxon>Pseudomonadota</taxon>
        <taxon>Gammaproteobacteria</taxon>
        <taxon>Legionellales</taxon>
        <taxon>Legionellaceae</taxon>
        <taxon>Legionella</taxon>
    </lineage>
</organism>
<dbReference type="InParanoid" id="G9ETT9"/>
<evidence type="ECO:0000313" key="6">
    <source>
        <dbReference type="EMBL" id="EHL29290.1"/>
    </source>
</evidence>
<evidence type="ECO:0000256" key="4">
    <source>
        <dbReference type="ARBA" id="ARBA00023186"/>
    </source>
</evidence>
<dbReference type="CDD" id="cd00498">
    <property type="entry name" value="Hsp33"/>
    <property type="match status" value="1"/>
</dbReference>
<dbReference type="HOGENOM" id="CLU_054493_0_0_6"/>
<dbReference type="Pfam" id="PF01430">
    <property type="entry name" value="HSP33"/>
    <property type="match status" value="1"/>
</dbReference>
<gene>
    <name evidence="6" type="ORF">LDG_8725</name>
</gene>
<dbReference type="InterPro" id="IPR023212">
    <property type="entry name" value="Hsp33_helix_hairpin_bin_dom_sf"/>
</dbReference>
<dbReference type="InterPro" id="IPR016154">
    <property type="entry name" value="Heat_shock_Hsp33_C"/>
</dbReference>
<dbReference type="PANTHER" id="PTHR30111:SF1">
    <property type="entry name" value="33 KDA CHAPERONIN"/>
    <property type="match status" value="1"/>
</dbReference>
<keyword evidence="7" id="KW-1185">Reference proteome</keyword>
<dbReference type="PANTHER" id="PTHR30111">
    <property type="entry name" value="33 KDA CHAPERONIN"/>
    <property type="match status" value="1"/>
</dbReference>
<dbReference type="GO" id="GO:0005737">
    <property type="term" value="C:cytoplasm"/>
    <property type="evidence" value="ECO:0007669"/>
    <property type="project" value="InterPro"/>
</dbReference>
<keyword evidence="5" id="KW-0676">Redox-active center</keyword>
<evidence type="ECO:0000256" key="3">
    <source>
        <dbReference type="ARBA" id="ARBA00023157"/>
    </source>
</evidence>
<evidence type="ECO:0000256" key="1">
    <source>
        <dbReference type="ARBA" id="ARBA00022490"/>
    </source>
</evidence>